<proteinExistence type="predicted"/>
<sequence>MFFPPSNVTRETLVSLSLGKQGDIHVYSKDGLFRAFCPSFELSHFSGRHSLTEASMNTSLAAISCMLVNCGAAEFTLACRPAFLPQQQLMHSPPPCFPAAATPRFLRNLSEAAFRLIAQTSGGPPPTPQHLQQLVSPPEPIMLCVLGSFTRNKTVLQVTDGELFCRIASAQPPPLQPQQQQLSHGEGDSAQAVEARMSLAANQLRGKLLLFEKLNLALTPNGNNSSSNNS</sequence>
<accession>A0A6P6RRE9</accession>
<keyword evidence="1" id="KW-1185">Reference proteome</keyword>
<reference evidence="2" key="1">
    <citation type="submission" date="2025-08" db="UniProtKB">
        <authorList>
            <consortium name="RefSeq"/>
        </authorList>
    </citation>
    <scope>IDENTIFICATION</scope>
</reference>
<organism evidence="1 2">
    <name type="scientific">Cyclospora cayetanensis</name>
    <dbReference type="NCBI Taxonomy" id="88456"/>
    <lineage>
        <taxon>Eukaryota</taxon>
        <taxon>Sar</taxon>
        <taxon>Alveolata</taxon>
        <taxon>Apicomplexa</taxon>
        <taxon>Conoidasida</taxon>
        <taxon>Coccidia</taxon>
        <taxon>Eucoccidiorida</taxon>
        <taxon>Eimeriorina</taxon>
        <taxon>Eimeriidae</taxon>
        <taxon>Cyclospora</taxon>
    </lineage>
</organism>
<name>A0A6P6RRE9_9EIME</name>
<feature type="non-terminal residue" evidence="2">
    <location>
        <position position="230"/>
    </location>
</feature>
<dbReference type="OrthoDB" id="10503518at2759"/>
<gene>
    <name evidence="2" type="primary">LOC113146631</name>
</gene>
<dbReference type="GeneID" id="113146631"/>
<protein>
    <submittedName>
        <fullName evidence="2">Uncharacterized protein LOC113146631</fullName>
    </submittedName>
</protein>
<dbReference type="AlphaFoldDB" id="A0A6P6RRE9"/>
<evidence type="ECO:0000313" key="1">
    <source>
        <dbReference type="Proteomes" id="UP000515125"/>
    </source>
</evidence>
<dbReference type="Proteomes" id="UP000515125">
    <property type="component" value="Unplaced"/>
</dbReference>
<dbReference type="RefSeq" id="XP_026190383.1">
    <property type="nucleotide sequence ID" value="XM_026334598.1"/>
</dbReference>
<evidence type="ECO:0000313" key="2">
    <source>
        <dbReference type="RefSeq" id="XP_026190383.1"/>
    </source>
</evidence>